<comment type="caution">
    <text evidence="8">The sequence shown here is derived from an EMBL/GenBank/DDBJ whole genome shotgun (WGS) entry which is preliminary data.</text>
</comment>
<dbReference type="STRING" id="1802435.A2114_02810"/>
<evidence type="ECO:0000256" key="3">
    <source>
        <dbReference type="ARBA" id="ARBA00022759"/>
    </source>
</evidence>
<dbReference type="InterPro" id="IPR021127">
    <property type="entry name" value="CRISPR_associated_Cas2"/>
</dbReference>
<sequence>MNKFAYVYGNPDNKKLNVKKVILETIKIAGFISMTMVAPNAIQSLKLLDGDKEKYRRWYVDKKIEKMTAQKLVVIKNNGNNQRIVSLTDKGEKLLDRYEMQELFIVKPKKWDGKYRVVIFDIKEGKRKIRDDLRIWLEDLGFVRLQNSVWVFPYECREVVVLLKSRLGVGTEVLYLIVENIENDLKLKKHFSL</sequence>
<accession>A0A1G2Q9M9</accession>
<evidence type="ECO:0000256" key="4">
    <source>
        <dbReference type="ARBA" id="ARBA00022801"/>
    </source>
</evidence>
<dbReference type="GO" id="GO:0043571">
    <property type="term" value="P:maintenance of CRISPR repeat elements"/>
    <property type="evidence" value="ECO:0007669"/>
    <property type="project" value="InterPro"/>
</dbReference>
<dbReference type="GO" id="GO:0004521">
    <property type="term" value="F:RNA endonuclease activity"/>
    <property type="evidence" value="ECO:0007669"/>
    <property type="project" value="InterPro"/>
</dbReference>
<dbReference type="SUPFAM" id="SSF143430">
    <property type="entry name" value="TTP0101/SSO1404-like"/>
    <property type="match status" value="1"/>
</dbReference>
<gene>
    <name evidence="8" type="ORF">A2114_02810</name>
</gene>
<evidence type="ECO:0000313" key="8">
    <source>
        <dbReference type="EMBL" id="OHA57276.1"/>
    </source>
</evidence>
<dbReference type="Proteomes" id="UP000176494">
    <property type="component" value="Unassembled WGS sequence"/>
</dbReference>
<keyword evidence="4" id="KW-0378">Hydrolase</keyword>
<keyword evidence="2" id="KW-0479">Metal-binding</keyword>
<dbReference type="Pfam" id="PF20803">
    <property type="entry name" value="PaaX_M"/>
    <property type="match status" value="1"/>
</dbReference>
<dbReference type="NCBIfam" id="TIGR01573">
    <property type="entry name" value="cas2"/>
    <property type="match status" value="1"/>
</dbReference>
<keyword evidence="3 8" id="KW-0255">Endonuclease</keyword>
<evidence type="ECO:0000256" key="2">
    <source>
        <dbReference type="ARBA" id="ARBA00022723"/>
    </source>
</evidence>
<keyword evidence="5" id="KW-0460">Magnesium</keyword>
<proteinExistence type="predicted"/>
<evidence type="ECO:0000256" key="1">
    <source>
        <dbReference type="ARBA" id="ARBA00022722"/>
    </source>
</evidence>
<reference evidence="8 9" key="1">
    <citation type="journal article" date="2016" name="Nat. Commun.">
        <title>Thousands of microbial genomes shed light on interconnected biogeochemical processes in an aquifer system.</title>
        <authorList>
            <person name="Anantharaman K."/>
            <person name="Brown C.T."/>
            <person name="Hug L.A."/>
            <person name="Sharon I."/>
            <person name="Castelle C.J."/>
            <person name="Probst A.J."/>
            <person name="Thomas B.C."/>
            <person name="Singh A."/>
            <person name="Wilkins M.J."/>
            <person name="Karaoz U."/>
            <person name="Brodie E.L."/>
            <person name="Williams K.H."/>
            <person name="Hubbard S.S."/>
            <person name="Banfield J.F."/>
        </authorList>
    </citation>
    <scope>NUCLEOTIDE SEQUENCE [LARGE SCALE GENOMIC DNA]</scope>
</reference>
<dbReference type="InterPro" id="IPR048846">
    <property type="entry name" value="PaaX-like_central"/>
</dbReference>
<organism evidence="8 9">
    <name type="scientific">Candidatus Vogelbacteria bacterium GWA1_51_14</name>
    <dbReference type="NCBI Taxonomy" id="1802435"/>
    <lineage>
        <taxon>Bacteria</taxon>
        <taxon>Candidatus Vogeliibacteriota</taxon>
    </lineage>
</organism>
<feature type="domain" description="Transcriptional repressor PaaX-like central Cas2-like" evidence="7">
    <location>
        <begin position="109"/>
        <end position="180"/>
    </location>
</feature>
<evidence type="ECO:0000256" key="5">
    <source>
        <dbReference type="ARBA" id="ARBA00022842"/>
    </source>
</evidence>
<evidence type="ECO:0000259" key="7">
    <source>
        <dbReference type="Pfam" id="PF20803"/>
    </source>
</evidence>
<keyword evidence="6" id="KW-0051">Antiviral defense</keyword>
<dbReference type="Gene3D" id="3.30.70.2650">
    <property type="match status" value="1"/>
</dbReference>
<keyword evidence="1" id="KW-0540">Nuclease</keyword>
<name>A0A1G2Q9M9_9BACT</name>
<dbReference type="EMBL" id="MHTG01000017">
    <property type="protein sequence ID" value="OHA57276.1"/>
    <property type="molecule type" value="Genomic_DNA"/>
</dbReference>
<evidence type="ECO:0000313" key="9">
    <source>
        <dbReference type="Proteomes" id="UP000176494"/>
    </source>
</evidence>
<protein>
    <submittedName>
        <fullName evidence="8">CRISPR-associated endonuclease Cas2</fullName>
    </submittedName>
</protein>
<evidence type="ECO:0000256" key="6">
    <source>
        <dbReference type="ARBA" id="ARBA00023118"/>
    </source>
</evidence>
<dbReference type="AlphaFoldDB" id="A0A1G2Q9M9"/>